<dbReference type="Proteomes" id="UP001341840">
    <property type="component" value="Unassembled WGS sequence"/>
</dbReference>
<evidence type="ECO:0000313" key="2">
    <source>
        <dbReference type="Proteomes" id="UP001341840"/>
    </source>
</evidence>
<accession>A0ABU6RI16</accession>
<evidence type="ECO:0000313" key="1">
    <source>
        <dbReference type="EMBL" id="MED6123712.1"/>
    </source>
</evidence>
<dbReference type="EMBL" id="JASCZI010030579">
    <property type="protein sequence ID" value="MED6123712.1"/>
    <property type="molecule type" value="Genomic_DNA"/>
</dbReference>
<comment type="caution">
    <text evidence="1">The sequence shown here is derived from an EMBL/GenBank/DDBJ whole genome shotgun (WGS) entry which is preliminary data.</text>
</comment>
<protein>
    <submittedName>
        <fullName evidence="1">Uncharacterized protein</fullName>
    </submittedName>
</protein>
<sequence length="241" mass="27375">MNLDHQRVFTFYQAIPNVERIERPVIPEPGQSLNIIQNQEKSPCGLSSEGYPLSPSPKYTEEANPFLEEIDKVLGEQLKQLSSPLKEKELIREDIQEKLEEARASSVEKVKKSMKPLPSIPLIKIDAGDEDLDDLLKVISEMKAGSEQVVSNSDNKSVQQEKGDTLIQKARSESLKMVLLKSAVEKMIHLMNQPLGMLQKDPYWNDELVKVTSCLVEQQFPEKYRAQVSCFGKIFENLFLT</sequence>
<proteinExistence type="predicted"/>
<keyword evidence="2" id="KW-1185">Reference proteome</keyword>
<reference evidence="1 2" key="1">
    <citation type="journal article" date="2023" name="Plants (Basel)">
        <title>Bridging the Gap: Combining Genomics and Transcriptomics Approaches to Understand Stylosanthes scabra, an Orphan Legume from the Brazilian Caatinga.</title>
        <authorList>
            <person name="Ferreira-Neto J.R.C."/>
            <person name="da Silva M.D."/>
            <person name="Binneck E."/>
            <person name="de Melo N.F."/>
            <person name="da Silva R.H."/>
            <person name="de Melo A.L.T.M."/>
            <person name="Pandolfi V."/>
            <person name="Bustamante F.O."/>
            <person name="Brasileiro-Vidal A.C."/>
            <person name="Benko-Iseppon A.M."/>
        </authorList>
    </citation>
    <scope>NUCLEOTIDE SEQUENCE [LARGE SCALE GENOMIC DNA]</scope>
    <source>
        <tissue evidence="1">Leaves</tissue>
    </source>
</reference>
<gene>
    <name evidence="1" type="ORF">PIB30_051858</name>
</gene>
<organism evidence="1 2">
    <name type="scientific">Stylosanthes scabra</name>
    <dbReference type="NCBI Taxonomy" id="79078"/>
    <lineage>
        <taxon>Eukaryota</taxon>
        <taxon>Viridiplantae</taxon>
        <taxon>Streptophyta</taxon>
        <taxon>Embryophyta</taxon>
        <taxon>Tracheophyta</taxon>
        <taxon>Spermatophyta</taxon>
        <taxon>Magnoliopsida</taxon>
        <taxon>eudicotyledons</taxon>
        <taxon>Gunneridae</taxon>
        <taxon>Pentapetalae</taxon>
        <taxon>rosids</taxon>
        <taxon>fabids</taxon>
        <taxon>Fabales</taxon>
        <taxon>Fabaceae</taxon>
        <taxon>Papilionoideae</taxon>
        <taxon>50 kb inversion clade</taxon>
        <taxon>dalbergioids sensu lato</taxon>
        <taxon>Dalbergieae</taxon>
        <taxon>Pterocarpus clade</taxon>
        <taxon>Stylosanthes</taxon>
    </lineage>
</organism>
<name>A0ABU6RI16_9FABA</name>